<reference evidence="1" key="1">
    <citation type="journal article" date="2021" name="Environ. Microbiol.">
        <title>Gene family expansions and transcriptome signatures uncover fungal adaptations to wood decay.</title>
        <authorList>
            <person name="Hage H."/>
            <person name="Miyauchi S."/>
            <person name="Viragh M."/>
            <person name="Drula E."/>
            <person name="Min B."/>
            <person name="Chaduli D."/>
            <person name="Navarro D."/>
            <person name="Favel A."/>
            <person name="Norest M."/>
            <person name="Lesage-Meessen L."/>
            <person name="Balint B."/>
            <person name="Merenyi Z."/>
            <person name="de Eugenio L."/>
            <person name="Morin E."/>
            <person name="Martinez A.T."/>
            <person name="Baldrian P."/>
            <person name="Stursova M."/>
            <person name="Martinez M.J."/>
            <person name="Novotny C."/>
            <person name="Magnuson J.K."/>
            <person name="Spatafora J.W."/>
            <person name="Maurice S."/>
            <person name="Pangilinan J."/>
            <person name="Andreopoulos W."/>
            <person name="LaButti K."/>
            <person name="Hundley H."/>
            <person name="Na H."/>
            <person name="Kuo A."/>
            <person name="Barry K."/>
            <person name="Lipzen A."/>
            <person name="Henrissat B."/>
            <person name="Riley R."/>
            <person name="Ahrendt S."/>
            <person name="Nagy L.G."/>
            <person name="Grigoriev I.V."/>
            <person name="Martin F."/>
            <person name="Rosso M.N."/>
        </authorList>
    </citation>
    <scope>NUCLEOTIDE SEQUENCE</scope>
    <source>
        <strain evidence="1">CBS 384.51</strain>
    </source>
</reference>
<proteinExistence type="predicted"/>
<protein>
    <submittedName>
        <fullName evidence="1">Uncharacterized protein</fullName>
    </submittedName>
</protein>
<organism evidence="1 2">
    <name type="scientific">Irpex rosettiformis</name>
    <dbReference type="NCBI Taxonomy" id="378272"/>
    <lineage>
        <taxon>Eukaryota</taxon>
        <taxon>Fungi</taxon>
        <taxon>Dikarya</taxon>
        <taxon>Basidiomycota</taxon>
        <taxon>Agaricomycotina</taxon>
        <taxon>Agaricomycetes</taxon>
        <taxon>Polyporales</taxon>
        <taxon>Irpicaceae</taxon>
        <taxon>Irpex</taxon>
    </lineage>
</organism>
<accession>A0ACB8U1U0</accession>
<name>A0ACB8U1U0_9APHY</name>
<comment type="caution">
    <text evidence="1">The sequence shown here is derived from an EMBL/GenBank/DDBJ whole genome shotgun (WGS) entry which is preliminary data.</text>
</comment>
<dbReference type="Proteomes" id="UP001055072">
    <property type="component" value="Unassembled WGS sequence"/>
</dbReference>
<sequence>MIFPERVVDDFFTAKNKAGQLPSRITSTQPMSTFLELAYIPPATHKINYTPPPLSQTPSFIFKAQVQKVHFPSTLTLSIKIPLFSFWSKHSHPVGVVDQRRRSGSLGRDKTPQSSKVPNLFNISLRGEKPLNETPMIKVRPPPPSKQATNLDICTPRPTVCA</sequence>
<evidence type="ECO:0000313" key="1">
    <source>
        <dbReference type="EMBL" id="KAI0088327.1"/>
    </source>
</evidence>
<keyword evidence="2" id="KW-1185">Reference proteome</keyword>
<evidence type="ECO:0000313" key="2">
    <source>
        <dbReference type="Proteomes" id="UP001055072"/>
    </source>
</evidence>
<dbReference type="EMBL" id="MU274914">
    <property type="protein sequence ID" value="KAI0088327.1"/>
    <property type="molecule type" value="Genomic_DNA"/>
</dbReference>
<gene>
    <name evidence="1" type="ORF">BDY19DRAFT_192223</name>
</gene>